<comment type="caution">
    <text evidence="1">The sequence shown here is derived from an EMBL/GenBank/DDBJ whole genome shotgun (WGS) entry which is preliminary data.</text>
</comment>
<dbReference type="EMBL" id="BMAU01021388">
    <property type="protein sequence ID" value="GFY29598.1"/>
    <property type="molecule type" value="Genomic_DNA"/>
</dbReference>
<organism evidence="1 2">
    <name type="scientific">Trichonephila clavipes</name>
    <name type="common">Golden silk orbweaver</name>
    <name type="synonym">Nephila clavipes</name>
    <dbReference type="NCBI Taxonomy" id="2585209"/>
    <lineage>
        <taxon>Eukaryota</taxon>
        <taxon>Metazoa</taxon>
        <taxon>Ecdysozoa</taxon>
        <taxon>Arthropoda</taxon>
        <taxon>Chelicerata</taxon>
        <taxon>Arachnida</taxon>
        <taxon>Araneae</taxon>
        <taxon>Araneomorphae</taxon>
        <taxon>Entelegynae</taxon>
        <taxon>Araneoidea</taxon>
        <taxon>Nephilidae</taxon>
        <taxon>Trichonephila</taxon>
    </lineage>
</organism>
<evidence type="ECO:0000313" key="2">
    <source>
        <dbReference type="Proteomes" id="UP000887159"/>
    </source>
</evidence>
<protein>
    <submittedName>
        <fullName evidence="1">Uncharacterized protein</fullName>
    </submittedName>
</protein>
<name>A0A8X7BFT8_TRICX</name>
<proteinExistence type="predicted"/>
<dbReference type="AlphaFoldDB" id="A0A8X7BFT8"/>
<accession>A0A8X7BFT8</accession>
<sequence length="98" mass="11018">MISNGEPLGGLRVGWDVSRSRLKPEGFTNGDIQTVETISNNGIHFANSSTHLFTLKMPSLMDTQYDDSDGNAVDLHRITTREEKKDIFDAKKMITEYL</sequence>
<dbReference type="Proteomes" id="UP000887159">
    <property type="component" value="Unassembled WGS sequence"/>
</dbReference>
<gene>
    <name evidence="1" type="ORF">TNCV_2627681</name>
</gene>
<evidence type="ECO:0000313" key="1">
    <source>
        <dbReference type="EMBL" id="GFY29598.1"/>
    </source>
</evidence>
<keyword evidence="2" id="KW-1185">Reference proteome</keyword>
<reference evidence="1" key="1">
    <citation type="submission" date="2020-08" db="EMBL/GenBank/DDBJ databases">
        <title>Multicomponent nature underlies the extraordinary mechanical properties of spider dragline silk.</title>
        <authorList>
            <person name="Kono N."/>
            <person name="Nakamura H."/>
            <person name="Mori M."/>
            <person name="Yoshida Y."/>
            <person name="Ohtoshi R."/>
            <person name="Malay A.D."/>
            <person name="Moran D.A.P."/>
            <person name="Tomita M."/>
            <person name="Numata K."/>
            <person name="Arakawa K."/>
        </authorList>
    </citation>
    <scope>NUCLEOTIDE SEQUENCE</scope>
</reference>